<feature type="domain" description="Xylose isomerase-like TIM barrel" evidence="1">
    <location>
        <begin position="23"/>
        <end position="240"/>
    </location>
</feature>
<dbReference type="InterPro" id="IPR050312">
    <property type="entry name" value="IolE/XylAMocC-like"/>
</dbReference>
<organism evidence="2 3">
    <name type="scientific">Fusobacterium animalis</name>
    <dbReference type="NCBI Taxonomy" id="76859"/>
    <lineage>
        <taxon>Bacteria</taxon>
        <taxon>Fusobacteriati</taxon>
        <taxon>Fusobacteriota</taxon>
        <taxon>Fusobacteriia</taxon>
        <taxon>Fusobacteriales</taxon>
        <taxon>Fusobacteriaceae</taxon>
        <taxon>Fusobacterium</taxon>
    </lineage>
</organism>
<dbReference type="PANTHER" id="PTHR12110:SF48">
    <property type="entry name" value="BLL3656 PROTEIN"/>
    <property type="match status" value="1"/>
</dbReference>
<evidence type="ECO:0000313" key="2">
    <source>
        <dbReference type="EMBL" id="ALF18516.1"/>
    </source>
</evidence>
<proteinExistence type="predicted"/>
<dbReference type="AlphaFoldDB" id="A0A0M4RLR4"/>
<dbReference type="InterPro" id="IPR036237">
    <property type="entry name" value="Xyl_isomerase-like_sf"/>
</dbReference>
<dbReference type="PATRIC" id="fig|76859.3.peg.2050"/>
<gene>
    <name evidence="2" type="ORF">RN98_10140</name>
</gene>
<evidence type="ECO:0000313" key="3">
    <source>
        <dbReference type="Proteomes" id="UP000063147"/>
    </source>
</evidence>
<protein>
    <submittedName>
        <fullName evidence="2">AP endonuclease</fullName>
    </submittedName>
</protein>
<sequence length="272" mass="30708">MKKEYSLAHLTAISTTPLELAKIAANCGYDYVSIRQIYMGVTGEVPVDLAENKKMYQEIKDLFKDTGLRLLDIELAKIFDGVDLKKYESAFETGKSLGAKHVLSSIWTDNREYAIEKFADLCDLAKKYDLTVDLEAVPIAGVKSFAEVADILRIIKRDNAGLMMDTHHFNRANDSVELLKTFPKEWFHYAQICDAPPAPTTREEMIRIMREGRDYLGEGTIDVAAILNAMPIVPYSIELPNSKKVEEYGYEGHAKKCLETAKKYCDTFVTGR</sequence>
<keyword evidence="2" id="KW-0540">Nuclease</keyword>
<reference evidence="3" key="1">
    <citation type="submission" date="2015-09" db="EMBL/GenBank/DDBJ databases">
        <authorList>
            <person name="Kook J.-K."/>
            <person name="Park S.-N."/>
            <person name="Lim Y.K."/>
            <person name="Jo E."/>
        </authorList>
    </citation>
    <scope>NUCLEOTIDE SEQUENCE [LARGE SCALE GENOMIC DNA]</scope>
    <source>
        <strain evidence="3">KCOM 1279</strain>
    </source>
</reference>
<name>A0A0M4RLR4_9FUSO</name>
<dbReference type="PANTHER" id="PTHR12110">
    <property type="entry name" value="HYDROXYPYRUVATE ISOMERASE"/>
    <property type="match status" value="1"/>
</dbReference>
<dbReference type="SUPFAM" id="SSF51658">
    <property type="entry name" value="Xylose isomerase-like"/>
    <property type="match status" value="1"/>
</dbReference>
<accession>A0A0M4RLR4</accession>
<keyword evidence="2" id="KW-0378">Hydrolase</keyword>
<dbReference type="GO" id="GO:0004519">
    <property type="term" value="F:endonuclease activity"/>
    <property type="evidence" value="ECO:0007669"/>
    <property type="project" value="UniProtKB-KW"/>
</dbReference>
<keyword evidence="2" id="KW-0255">Endonuclease</keyword>
<dbReference type="OrthoDB" id="9786584at2"/>
<dbReference type="Pfam" id="PF01261">
    <property type="entry name" value="AP_endonuc_2"/>
    <property type="match status" value="1"/>
</dbReference>
<dbReference type="RefSeq" id="WP_060676649.1">
    <property type="nucleotide sequence ID" value="NZ_CP012713.1"/>
</dbReference>
<dbReference type="EMBL" id="CP012713">
    <property type="protein sequence ID" value="ALF18516.1"/>
    <property type="molecule type" value="Genomic_DNA"/>
</dbReference>
<dbReference type="Gene3D" id="3.20.20.150">
    <property type="entry name" value="Divalent-metal-dependent TIM barrel enzymes"/>
    <property type="match status" value="1"/>
</dbReference>
<dbReference type="Proteomes" id="UP000063147">
    <property type="component" value="Chromosome"/>
</dbReference>
<dbReference type="InterPro" id="IPR013022">
    <property type="entry name" value="Xyl_isomerase-like_TIM-brl"/>
</dbReference>
<evidence type="ECO:0000259" key="1">
    <source>
        <dbReference type="Pfam" id="PF01261"/>
    </source>
</evidence>